<dbReference type="InterPro" id="IPR041658">
    <property type="entry name" value="AAA_lid_11"/>
</dbReference>
<dbReference type="FunFam" id="3.40.50.300:FF:000362">
    <property type="entry name" value="Dynein, axonemal, heavy chain 6"/>
    <property type="match status" value="1"/>
</dbReference>
<dbReference type="GO" id="GO:0030286">
    <property type="term" value="C:dynein complex"/>
    <property type="evidence" value="ECO:0007669"/>
    <property type="project" value="UniProtKB-KW"/>
</dbReference>
<dbReference type="InterPro" id="IPR004273">
    <property type="entry name" value="Dynein_heavy_D6_P-loop"/>
</dbReference>
<dbReference type="GO" id="GO:0005874">
    <property type="term" value="C:microtubule"/>
    <property type="evidence" value="ECO:0007669"/>
    <property type="project" value="UniProtKB-KW"/>
</dbReference>
<evidence type="ECO:0000259" key="15">
    <source>
        <dbReference type="Pfam" id="PF18198"/>
    </source>
</evidence>
<dbReference type="InterPro" id="IPR042219">
    <property type="entry name" value="AAA_lid_11_sf"/>
</dbReference>
<evidence type="ECO:0000259" key="13">
    <source>
        <dbReference type="Pfam" id="PF03028"/>
    </source>
</evidence>
<feature type="domain" description="Dynein heavy chain AAA lid" evidence="15">
    <location>
        <begin position="638"/>
        <end position="776"/>
    </location>
</feature>
<evidence type="ECO:0000256" key="7">
    <source>
        <dbReference type="ARBA" id="ARBA00023017"/>
    </source>
</evidence>
<dbReference type="Pfam" id="PF18199">
    <property type="entry name" value="Dynein_C"/>
    <property type="match status" value="1"/>
</dbReference>
<protein>
    <submittedName>
        <fullName evidence="17">Dynein heavy chain 3, axonemal</fullName>
    </submittedName>
</protein>
<evidence type="ECO:0000256" key="5">
    <source>
        <dbReference type="ARBA" id="ARBA00022741"/>
    </source>
</evidence>
<evidence type="ECO:0000256" key="8">
    <source>
        <dbReference type="ARBA" id="ARBA00023054"/>
    </source>
</evidence>
<dbReference type="FunFam" id="1.20.1270.280:FF:000001">
    <property type="entry name" value="dynein heavy chain 7, axonemal"/>
    <property type="match status" value="1"/>
</dbReference>
<evidence type="ECO:0000256" key="10">
    <source>
        <dbReference type="ARBA" id="ARBA00023175"/>
    </source>
</evidence>
<dbReference type="Pfam" id="PF12781">
    <property type="entry name" value="AAA_9"/>
    <property type="match status" value="1"/>
</dbReference>
<comment type="similarity">
    <text evidence="2">Belongs to the dynein heavy chain family.</text>
</comment>
<dbReference type="Gene3D" id="6.10.140.1060">
    <property type="match status" value="1"/>
</dbReference>
<name>A0A2S2PR60_SCHGA</name>
<evidence type="ECO:0000256" key="6">
    <source>
        <dbReference type="ARBA" id="ARBA00022840"/>
    </source>
</evidence>
<keyword evidence="11" id="KW-0206">Cytoskeleton</keyword>
<dbReference type="Gene3D" id="3.40.50.300">
    <property type="entry name" value="P-loop containing nucleotide triphosphate hydrolases"/>
    <property type="match status" value="2"/>
</dbReference>
<comment type="subcellular location">
    <subcellularLocation>
        <location evidence="1">Cytoplasm</location>
        <location evidence="1">Cytoskeleton</location>
        <location evidence="1">Cilium axoneme</location>
    </subcellularLocation>
</comment>
<evidence type="ECO:0000259" key="16">
    <source>
        <dbReference type="Pfam" id="PF18199"/>
    </source>
</evidence>
<evidence type="ECO:0000313" key="17">
    <source>
        <dbReference type="EMBL" id="MBY31824.1"/>
    </source>
</evidence>
<dbReference type="FunFam" id="1.10.8.1220:FF:000001">
    <property type="entry name" value="Dynein axonemal heavy chain 5"/>
    <property type="match status" value="1"/>
</dbReference>
<dbReference type="GO" id="GO:0045505">
    <property type="term" value="F:dynein intermediate chain binding"/>
    <property type="evidence" value="ECO:0007669"/>
    <property type="project" value="InterPro"/>
</dbReference>
<keyword evidence="12" id="KW-0966">Cell projection</keyword>
<dbReference type="FunFam" id="3.10.490.20:FF:000005">
    <property type="entry name" value="Dynein axonemal heavy chain 6"/>
    <property type="match status" value="1"/>
</dbReference>
<dbReference type="InterPro" id="IPR043160">
    <property type="entry name" value="Dynein_C_barrel"/>
</dbReference>
<reference evidence="17" key="1">
    <citation type="submission" date="2018-04" db="EMBL/GenBank/DDBJ databases">
        <title>Transcriptome of Schizaphis graminum biotype I.</title>
        <authorList>
            <person name="Scully E.D."/>
            <person name="Geib S.M."/>
            <person name="Palmer N.A."/>
            <person name="Koch K."/>
            <person name="Bradshaw J."/>
            <person name="Heng-Moss T."/>
            <person name="Sarath G."/>
        </authorList>
    </citation>
    <scope>NUCLEOTIDE SEQUENCE</scope>
</reference>
<dbReference type="FunFam" id="1.10.8.720:FF:000001">
    <property type="entry name" value="dynein heavy chain 7, axonemal"/>
    <property type="match status" value="1"/>
</dbReference>
<dbReference type="PANTHER" id="PTHR22878:SF70">
    <property type="entry name" value="DYNEIN HEAVY CHAIN 2, AXONEMAL"/>
    <property type="match status" value="1"/>
</dbReference>
<dbReference type="Gene3D" id="3.10.490.20">
    <property type="match status" value="1"/>
</dbReference>
<evidence type="ECO:0000256" key="3">
    <source>
        <dbReference type="ARBA" id="ARBA00022490"/>
    </source>
</evidence>
<sequence length="1103" mass="126823">MNIPCSKQFSLIHTLGEPMLIREWNLYGLPADNFSVENGIIVFSGTRWPLMIDPQSQANKWIKTMENKNNICIVKLSNPNYMTSIQSAIEHGLPVLLENVQEDIDATLDQVLLRNIYKQDGIDYLRFGDNLLEYNHSFRLYITTRLRNPHYLPDISVKVTLLNFMITKQGLQDQLLGIVVAKERPQLEEKKNELIVEGANNNKLLKEIEDKILHVLSSSEGNILEDESAIKVLSSSKSLSADIELKQEIAIVTEKEIDVARDVYIPVSSHSSVLFFSIIDLNNIDPMYQYSLSWFINLYYQSIVQSEKSNDINERINILNDYFTYNIYRNVCRSLFQKDKLIFSFILTIGIFRSKGLLDDELFTLFLTGEAGITNEHPNPASKWLSDKSWVEIVQASQLPRLNQFYKSIIDSHEKWNIWYDSNNPQDTPFPEPFENIDGIEKLVIIKCIRFDKVVPAIQQYIVSNMGQKYIEPPSFDIADSYKDSTCCTPLIFILSTGMDPMSSLIKFSEDKKISPTDLITISLGQGQGPIAANMIKSGIETGKWVVLQNCHLAVSWMKELDRICDEDIIPSRTHQSFRLWLTSYPSDDFPISILQNGIKMINEAPKSLGENLLRSYTTNPINDPDLYVICKNHLGLEKLLFSLCFFHGIIQERRKFGSLGWNILYQFNDLDFQISVMQLTMFLNDYDEIPYEALLYLIGECNYGGRVTDDKDRRLLKSLLSIFFNSNITNNDPYTFSESGLFYIPEDTSLNGCLEYIKSLPMNPQPEIFGLHQNADITKNNYETNSFLYGTILTQSQITVGGSDKDEDAKTTELACNIAKNIPELFDITETTKKYPIKYEQSMNTVLQQELIRFNKLLSVIKKSLAEVQKAIKGIVVMSSDLEELHTSLVIGRVPANWINYSYPSLKPLGGYVADLLQRLKFLQDWLDNGMPEVFWLSGFYFTQSFLSGVLQNFSRKNKIPINKLGFEFDVTIYESKIELVNNPEWEVYYQDKLDIEEFSVFIKGLFLEGARWDRELQILNESYPRILFDTLPIICFKPGIKPQFKKKSYYDAPIYKTSARQGTLSTTGHSTNFVMFLDFLIDRPKDHWIKRGTACLCQLDN</sequence>
<evidence type="ECO:0000256" key="12">
    <source>
        <dbReference type="ARBA" id="ARBA00023273"/>
    </source>
</evidence>
<keyword evidence="10" id="KW-0505">Motor protein</keyword>
<keyword evidence="9" id="KW-0969">Cilium</keyword>
<keyword evidence="6" id="KW-0067">ATP-binding</keyword>
<dbReference type="InterPro" id="IPR026983">
    <property type="entry name" value="DHC"/>
</dbReference>
<dbReference type="GO" id="GO:0005930">
    <property type="term" value="C:axoneme"/>
    <property type="evidence" value="ECO:0007669"/>
    <property type="project" value="UniProtKB-SubCell"/>
</dbReference>
<evidence type="ECO:0000256" key="2">
    <source>
        <dbReference type="ARBA" id="ARBA00008887"/>
    </source>
</evidence>
<proteinExistence type="inferred from homology"/>
<dbReference type="GO" id="GO:0007018">
    <property type="term" value="P:microtubule-based movement"/>
    <property type="evidence" value="ECO:0007669"/>
    <property type="project" value="InterPro"/>
</dbReference>
<feature type="domain" description="Dynein heavy chain ATP-binding dynein motor region" evidence="14">
    <location>
        <begin position="22"/>
        <end position="243"/>
    </location>
</feature>
<dbReference type="InterPro" id="IPR027417">
    <property type="entry name" value="P-loop_NTPase"/>
</dbReference>
<organism evidence="17">
    <name type="scientific">Schizaphis graminum</name>
    <name type="common">Green bug aphid</name>
    <dbReference type="NCBI Taxonomy" id="13262"/>
    <lineage>
        <taxon>Eukaryota</taxon>
        <taxon>Metazoa</taxon>
        <taxon>Ecdysozoa</taxon>
        <taxon>Arthropoda</taxon>
        <taxon>Hexapoda</taxon>
        <taxon>Insecta</taxon>
        <taxon>Pterygota</taxon>
        <taxon>Neoptera</taxon>
        <taxon>Paraneoptera</taxon>
        <taxon>Hemiptera</taxon>
        <taxon>Sternorrhyncha</taxon>
        <taxon>Aphidomorpha</taxon>
        <taxon>Aphidoidea</taxon>
        <taxon>Aphididae</taxon>
        <taxon>Aphidini</taxon>
        <taxon>Schizaphis</taxon>
    </lineage>
</organism>
<dbReference type="GO" id="GO:0005524">
    <property type="term" value="F:ATP binding"/>
    <property type="evidence" value="ECO:0007669"/>
    <property type="project" value="UniProtKB-KW"/>
</dbReference>
<keyword evidence="7" id="KW-0243">Dynein</keyword>
<dbReference type="Gene3D" id="1.10.8.1220">
    <property type="match status" value="1"/>
</dbReference>
<dbReference type="GO" id="GO:0008569">
    <property type="term" value="F:minus-end-directed microtubule motor activity"/>
    <property type="evidence" value="ECO:0007669"/>
    <property type="project" value="InterPro"/>
</dbReference>
<feature type="domain" description="Dynein heavy chain C-terminal" evidence="16">
    <location>
        <begin position="786"/>
        <end position="1099"/>
    </location>
</feature>
<evidence type="ECO:0000256" key="1">
    <source>
        <dbReference type="ARBA" id="ARBA00004430"/>
    </source>
</evidence>
<evidence type="ECO:0000256" key="4">
    <source>
        <dbReference type="ARBA" id="ARBA00022701"/>
    </source>
</evidence>
<dbReference type="Pfam" id="PF03028">
    <property type="entry name" value="Dynein_heavy"/>
    <property type="match status" value="1"/>
</dbReference>
<evidence type="ECO:0000256" key="11">
    <source>
        <dbReference type="ARBA" id="ARBA00023212"/>
    </source>
</evidence>
<dbReference type="Gene3D" id="1.10.8.720">
    <property type="entry name" value="Region D6 of dynein motor"/>
    <property type="match status" value="1"/>
</dbReference>
<feature type="domain" description="Dynein heavy chain region D6 P-loop" evidence="13">
    <location>
        <begin position="487"/>
        <end position="602"/>
    </location>
</feature>
<dbReference type="PANTHER" id="PTHR22878">
    <property type="entry name" value="DYNEIN HEAVY CHAIN 6, AXONEMAL-LIKE-RELATED"/>
    <property type="match status" value="1"/>
</dbReference>
<keyword evidence="8" id="KW-0175">Coiled coil</keyword>
<keyword evidence="4" id="KW-0493">Microtubule</keyword>
<dbReference type="FunFam" id="3.40.50.300:FF:001145">
    <property type="entry name" value="Putative dynein heavy chain"/>
    <property type="match status" value="1"/>
</dbReference>
<dbReference type="EMBL" id="GGMR01019205">
    <property type="protein sequence ID" value="MBY31824.1"/>
    <property type="molecule type" value="Transcribed_RNA"/>
</dbReference>
<dbReference type="Pfam" id="PF18198">
    <property type="entry name" value="AAA_lid_11"/>
    <property type="match status" value="1"/>
</dbReference>
<gene>
    <name evidence="17" type="primary">DNAH3_0</name>
    <name evidence="17" type="ORF">g.78750</name>
</gene>
<keyword evidence="5" id="KW-0547">Nucleotide-binding</keyword>
<evidence type="ECO:0000259" key="14">
    <source>
        <dbReference type="Pfam" id="PF12781"/>
    </source>
</evidence>
<accession>A0A2S2PR60</accession>
<dbReference type="AlphaFoldDB" id="A0A2S2PR60"/>
<dbReference type="InterPro" id="IPR035706">
    <property type="entry name" value="AAA_9"/>
</dbReference>
<dbReference type="Gene3D" id="1.20.1270.280">
    <property type="match status" value="1"/>
</dbReference>
<keyword evidence="3" id="KW-0963">Cytoplasm</keyword>
<dbReference type="GO" id="GO:0051959">
    <property type="term" value="F:dynein light intermediate chain binding"/>
    <property type="evidence" value="ECO:0007669"/>
    <property type="project" value="InterPro"/>
</dbReference>
<dbReference type="InterPro" id="IPR041228">
    <property type="entry name" value="Dynein_C"/>
</dbReference>
<evidence type="ECO:0000256" key="9">
    <source>
        <dbReference type="ARBA" id="ARBA00023069"/>
    </source>
</evidence>